<organism evidence="1 2">
    <name type="scientific">Pangasius djambal</name>
    <dbReference type="NCBI Taxonomy" id="1691987"/>
    <lineage>
        <taxon>Eukaryota</taxon>
        <taxon>Metazoa</taxon>
        <taxon>Chordata</taxon>
        <taxon>Craniata</taxon>
        <taxon>Vertebrata</taxon>
        <taxon>Euteleostomi</taxon>
        <taxon>Actinopterygii</taxon>
        <taxon>Neopterygii</taxon>
        <taxon>Teleostei</taxon>
        <taxon>Ostariophysi</taxon>
        <taxon>Siluriformes</taxon>
        <taxon>Pangasiidae</taxon>
        <taxon>Pangasius</taxon>
    </lineage>
</organism>
<proteinExistence type="predicted"/>
<sequence length="338" mass="36850">MVSDPPKNTKVLISTKGDIMEGHAVNLTCMSNANPPVKRYAWYKVIGGQPWAKGSSQNLTFTSVHSHHAGQYYCTTWNVLGMGMSPPVTLSVLYAPKNTSVLARPSSVIEAGGSLTLTCSSQANPAVENYTWHRINAADAWETRSGQSYTIAEVSTGASGQYYCEARNRIGVHSSPVLTVRVRGRLKVIALASAVGVSVALITLTVAVMISKNMHRVDSEALEIDKQLGSPMEVDTLFYECPQPTFQPQSSKMADIPEEPEDIHDNIHPSIVPLKEAEEKTETDKKDGDDGKVKYITVHYSHSPSLDQVQVTNLPQDGAAKETKDRHGVDYSVLARQP</sequence>
<reference evidence="1" key="1">
    <citation type="submission" date="2020-02" db="EMBL/GenBank/DDBJ databases">
        <title>Genome sequencing of the panga catfish, Pangasius djambal.</title>
        <authorList>
            <person name="Wen M."/>
            <person name="Zahm M."/>
            <person name="Roques C."/>
            <person name="Cabau C."/>
            <person name="Klopp C."/>
            <person name="Donnadieu C."/>
            <person name="Jouanno E."/>
            <person name="Avarre J.-C."/>
            <person name="Campet M."/>
            <person name="Ha T."/>
            <person name="Dugue R."/>
            <person name="Lampietro C."/>
            <person name="Louis A."/>
            <person name="Herpin A."/>
            <person name="Echchiki A."/>
            <person name="Berthelot C."/>
            <person name="Parey E."/>
            <person name="Roest-Crollius H."/>
            <person name="Braasch I."/>
            <person name="Postlethwait J.H."/>
            <person name="Bobe J."/>
            <person name="Montfort J."/>
            <person name="Bouchez O."/>
            <person name="Begum T."/>
            <person name="Schartl M."/>
            <person name="Gustiano R."/>
            <person name="Guiguen Y."/>
        </authorList>
    </citation>
    <scope>NUCLEOTIDE SEQUENCE</scope>
    <source>
        <strain evidence="1">Pdj_M5554</strain>
    </source>
</reference>
<keyword evidence="2" id="KW-1185">Reference proteome</keyword>
<comment type="caution">
    <text evidence="1">The sequence shown here is derived from an EMBL/GenBank/DDBJ whole genome shotgun (WGS) entry which is preliminary data.</text>
</comment>
<dbReference type="EMBL" id="CM040996">
    <property type="protein sequence ID" value="MCJ8745420.1"/>
    <property type="molecule type" value="Genomic_DNA"/>
</dbReference>
<evidence type="ECO:0000313" key="1">
    <source>
        <dbReference type="EMBL" id="MCJ8745420.1"/>
    </source>
</evidence>
<dbReference type="Proteomes" id="UP000830395">
    <property type="component" value="Chromosome 22"/>
</dbReference>
<evidence type="ECO:0000313" key="2">
    <source>
        <dbReference type="Proteomes" id="UP000830395"/>
    </source>
</evidence>
<accession>A0ACC5ZBA1</accession>
<name>A0ACC5ZBA1_9TELE</name>
<gene>
    <name evidence="1" type="ORF">PDJAM_G00129960</name>
</gene>
<protein>
    <submittedName>
        <fullName evidence="1">Uncharacterized protein</fullName>
    </submittedName>
</protein>